<dbReference type="EMBL" id="MHWE01000004">
    <property type="protein sequence ID" value="OHB04713.1"/>
    <property type="molecule type" value="Genomic_DNA"/>
</dbReference>
<accession>A0A1G2U5D7</accession>
<keyword evidence="2" id="KW-0472">Membrane</keyword>
<gene>
    <name evidence="3" type="ORF">A3B14_01745</name>
</gene>
<keyword evidence="2" id="KW-1133">Transmembrane helix</keyword>
<comment type="caution">
    <text evidence="3">The sequence shown here is derived from an EMBL/GenBank/DDBJ whole genome shotgun (WGS) entry which is preliminary data.</text>
</comment>
<evidence type="ECO:0000256" key="1">
    <source>
        <dbReference type="SAM" id="MobiDB-lite"/>
    </source>
</evidence>
<protein>
    <recommendedName>
        <fullName evidence="5">Baseplate protein J-like domain-containing protein</fullName>
    </recommendedName>
</protein>
<dbReference type="AlphaFoldDB" id="A0A1G2U5D7"/>
<evidence type="ECO:0000313" key="4">
    <source>
        <dbReference type="Proteomes" id="UP000176800"/>
    </source>
</evidence>
<name>A0A1G2U5D7_9BACT</name>
<proteinExistence type="predicted"/>
<feature type="transmembrane region" description="Helical" evidence="2">
    <location>
        <begin position="69"/>
        <end position="89"/>
    </location>
</feature>
<keyword evidence="2" id="KW-0812">Transmembrane</keyword>
<reference evidence="3 4" key="1">
    <citation type="journal article" date="2016" name="Nat. Commun.">
        <title>Thousands of microbial genomes shed light on interconnected biogeochemical processes in an aquifer system.</title>
        <authorList>
            <person name="Anantharaman K."/>
            <person name="Brown C.T."/>
            <person name="Hug L.A."/>
            <person name="Sharon I."/>
            <person name="Castelle C.J."/>
            <person name="Probst A.J."/>
            <person name="Thomas B.C."/>
            <person name="Singh A."/>
            <person name="Wilkins M.J."/>
            <person name="Karaoz U."/>
            <person name="Brodie E.L."/>
            <person name="Williams K.H."/>
            <person name="Hubbard S.S."/>
            <person name="Banfield J.F."/>
        </authorList>
    </citation>
    <scope>NUCLEOTIDE SEQUENCE [LARGE SCALE GENOMIC DNA]</scope>
</reference>
<evidence type="ECO:0000313" key="3">
    <source>
        <dbReference type="EMBL" id="OHB04713.1"/>
    </source>
</evidence>
<dbReference type="Proteomes" id="UP000176800">
    <property type="component" value="Unassembled WGS sequence"/>
</dbReference>
<feature type="region of interest" description="Disordered" evidence="1">
    <location>
        <begin position="17"/>
        <end position="50"/>
    </location>
</feature>
<organism evidence="3 4">
    <name type="scientific">Candidatus Zambryskibacteria bacterium RIFCSPLOWO2_01_FULL_45_21</name>
    <dbReference type="NCBI Taxonomy" id="1802761"/>
    <lineage>
        <taxon>Bacteria</taxon>
        <taxon>Candidatus Zambryskiibacteriota</taxon>
    </lineage>
</organism>
<evidence type="ECO:0008006" key="5">
    <source>
        <dbReference type="Google" id="ProtNLM"/>
    </source>
</evidence>
<evidence type="ECO:0000256" key="2">
    <source>
        <dbReference type="SAM" id="Phobius"/>
    </source>
</evidence>
<sequence length="447" mass="49683">MPKNILQDVIPPERRSIRSIPVPRRAPRSIRPDIPISDEPTVSEPPKPPEIETYDQYKSRNDHKPSKKIIWISIGVAVIIVIFAILSLFESATVKITPKEQSVSAIGQLLLADKEGADNSVSFEVIKIVKQHGIPVKATGEKDVEQKASGRIVVYNDYDANSQRLIKNTRFETPEGLIYRIDESVVVPGQQVKDGKKIPGSIEVTVFADEPGEKYNVGLKDFTIPGFKGDPRFEKMYARSKTDIAGGFVGKMKTVSENDLTTAQGEIHSILTENLAKEIESQLPDSYVIVKDGLFFQFKPIPQSDVKEDSVQVNEEGTLNVIVFNRSLLASYAASKFAPSFPASDVRIVDIENLPIIISEKESFSVDTTTSFEFEINGQIILVANIDEDAIKRDLVGKPKKEISAILSSYVAIDKVQPFVRPMWKRTFPKSEKNIKVEIVAGEASQQ</sequence>